<gene>
    <name evidence="1" type="ORF">CJF43_14875</name>
</gene>
<evidence type="ECO:0000313" key="1">
    <source>
        <dbReference type="EMBL" id="OZY40891.1"/>
    </source>
</evidence>
<proteinExistence type="predicted"/>
<dbReference type="EMBL" id="NQKL01000011">
    <property type="protein sequence ID" value="OZY40891.1"/>
    <property type="molecule type" value="Genomic_DNA"/>
</dbReference>
<sequence length="60" mass="7000">MPPSEGFYLKVAQLATLKTPDRQTRKKANPTLTLWPGIEFHLFSAHHFVDQRRLGFMFAR</sequence>
<dbReference type="Proteomes" id="UP000216113">
    <property type="component" value="Unassembled WGS sequence"/>
</dbReference>
<comment type="caution">
    <text evidence="1">The sequence shown here is derived from an EMBL/GenBank/DDBJ whole genome shotgun (WGS) entry which is preliminary data.</text>
</comment>
<evidence type="ECO:0000313" key="2">
    <source>
        <dbReference type="Proteomes" id="UP000216113"/>
    </source>
</evidence>
<protein>
    <submittedName>
        <fullName evidence="1">Uncharacterized protein</fullName>
    </submittedName>
</protein>
<reference evidence="1 2" key="1">
    <citation type="submission" date="2017-08" db="EMBL/GenBank/DDBJ databases">
        <title>Genomic and metabolic characterisation of spoilage-associated Pseudomonas species.</title>
        <authorList>
            <person name="Stanborough T."/>
            <person name="Fegan N."/>
            <person name="Powell S.M."/>
            <person name="Singh T."/>
            <person name="Tamplin M.L."/>
            <person name="Chandry P.S."/>
        </authorList>
    </citation>
    <scope>NUCLEOTIDE SEQUENCE [LARGE SCALE GENOMIC DNA]</scope>
    <source>
        <strain evidence="1 2">F1820</strain>
    </source>
</reference>
<dbReference type="AlphaFoldDB" id="A0A266LS64"/>
<accession>A0A266LS64</accession>
<dbReference type="RefSeq" id="WP_095029854.1">
    <property type="nucleotide sequence ID" value="NZ_NQKL01000011.1"/>
</dbReference>
<organism evidence="1 2">
    <name type="scientific">Pseudomonas fragi</name>
    <dbReference type="NCBI Taxonomy" id="296"/>
    <lineage>
        <taxon>Bacteria</taxon>
        <taxon>Pseudomonadati</taxon>
        <taxon>Pseudomonadota</taxon>
        <taxon>Gammaproteobacteria</taxon>
        <taxon>Pseudomonadales</taxon>
        <taxon>Pseudomonadaceae</taxon>
        <taxon>Pseudomonas</taxon>
    </lineage>
</organism>
<name>A0A266LS64_PSEFR</name>